<accession>A0ABN6F9X5</accession>
<sequence>MVLALHLFFLTLITEKGVSAIATPFVPQWQRWAILGLGAALVGASFVAVRQGVPGRTAWEALTTSGQILVVVVAAGYLPRFLKHPNEILPLVSVMVCADVVSFLVGPTHFIARDVADYYLSGREGIYPLSEVLLMKFAAPGSLELFPLFGLADWFMVIFLSSGVRQFGLDDRVKGIPLAVLGLYLASAAAQLLHIFLPALPVLALFFLLCMGGRHSAAFRPGKRELLLTLFPPAFSVIVLAVR</sequence>
<feature type="transmembrane region" description="Helical" evidence="1">
    <location>
        <begin position="88"/>
        <end position="106"/>
    </location>
</feature>
<evidence type="ECO:0000313" key="3">
    <source>
        <dbReference type="Proteomes" id="UP001320148"/>
    </source>
</evidence>
<organism evidence="2 3">
    <name type="scientific">Desulfoluna limicola</name>
    <dbReference type="NCBI Taxonomy" id="2810562"/>
    <lineage>
        <taxon>Bacteria</taxon>
        <taxon>Pseudomonadati</taxon>
        <taxon>Thermodesulfobacteriota</taxon>
        <taxon>Desulfobacteria</taxon>
        <taxon>Desulfobacterales</taxon>
        <taxon>Desulfolunaceae</taxon>
        <taxon>Desulfoluna</taxon>
    </lineage>
</organism>
<feature type="transmembrane region" description="Helical" evidence="1">
    <location>
        <begin position="30"/>
        <end position="49"/>
    </location>
</feature>
<gene>
    <name evidence="2" type="ORF">DSLASN_41390</name>
</gene>
<keyword evidence="3" id="KW-1185">Reference proteome</keyword>
<evidence type="ECO:0000256" key="1">
    <source>
        <dbReference type="SAM" id="Phobius"/>
    </source>
</evidence>
<feature type="transmembrane region" description="Helical" evidence="1">
    <location>
        <begin position="61"/>
        <end position="82"/>
    </location>
</feature>
<dbReference type="EMBL" id="AP024488">
    <property type="protein sequence ID" value="BCS98507.1"/>
    <property type="molecule type" value="Genomic_DNA"/>
</dbReference>
<reference evidence="2 3" key="1">
    <citation type="submission" date="2021-02" db="EMBL/GenBank/DDBJ databases">
        <title>Complete genome of Desulfoluna sp. strain ASN36.</title>
        <authorList>
            <person name="Takahashi A."/>
            <person name="Kojima H."/>
            <person name="Fukui M."/>
        </authorList>
    </citation>
    <scope>NUCLEOTIDE SEQUENCE [LARGE SCALE GENOMIC DNA]</scope>
    <source>
        <strain evidence="2 3">ASN36</strain>
    </source>
</reference>
<evidence type="ECO:0000313" key="2">
    <source>
        <dbReference type="EMBL" id="BCS98507.1"/>
    </source>
</evidence>
<dbReference type="Proteomes" id="UP001320148">
    <property type="component" value="Chromosome"/>
</dbReference>
<feature type="transmembrane region" description="Helical" evidence="1">
    <location>
        <begin position="184"/>
        <end position="213"/>
    </location>
</feature>
<protein>
    <recommendedName>
        <fullName evidence="4">Prepilin type IV endopeptidase peptidase domain-containing protein</fullName>
    </recommendedName>
</protein>
<proteinExistence type="predicted"/>
<name>A0ABN6F9X5_9BACT</name>
<keyword evidence="1" id="KW-0812">Transmembrane</keyword>
<feature type="transmembrane region" description="Helical" evidence="1">
    <location>
        <begin position="145"/>
        <end position="164"/>
    </location>
</feature>
<keyword evidence="1" id="KW-0472">Membrane</keyword>
<evidence type="ECO:0008006" key="4">
    <source>
        <dbReference type="Google" id="ProtNLM"/>
    </source>
</evidence>
<keyword evidence="1" id="KW-1133">Transmembrane helix</keyword>